<dbReference type="Pfam" id="PF00270">
    <property type="entry name" value="DEAD"/>
    <property type="match status" value="1"/>
</dbReference>
<feature type="domain" description="Helicase ATP-binding" evidence="9">
    <location>
        <begin position="465"/>
        <end position="636"/>
    </location>
</feature>
<dbReference type="Pfam" id="PF07717">
    <property type="entry name" value="OB_NTP_bind"/>
    <property type="match status" value="1"/>
</dbReference>
<feature type="compositionally biased region" description="Basic and acidic residues" evidence="8">
    <location>
        <begin position="154"/>
        <end position="165"/>
    </location>
</feature>
<keyword evidence="5" id="KW-0067">ATP-binding</keyword>
<keyword evidence="6" id="KW-0508">mRNA splicing</keyword>
<dbReference type="PROSITE" id="PS00690">
    <property type="entry name" value="DEAH_ATP_HELICASE"/>
    <property type="match status" value="1"/>
</dbReference>
<dbReference type="InterPro" id="IPR011545">
    <property type="entry name" value="DEAD/DEAH_box_helicase_dom"/>
</dbReference>
<gene>
    <name evidence="11" type="ORF">J3D65DRAFT_633935</name>
</gene>
<feature type="compositionally biased region" description="Acidic residues" evidence="8">
    <location>
        <begin position="166"/>
        <end position="178"/>
    </location>
</feature>
<feature type="compositionally biased region" description="Basic and acidic residues" evidence="8">
    <location>
        <begin position="1093"/>
        <end position="1102"/>
    </location>
</feature>
<feature type="compositionally biased region" description="Acidic residues" evidence="8">
    <location>
        <begin position="204"/>
        <end position="214"/>
    </location>
</feature>
<dbReference type="InterPro" id="IPR027417">
    <property type="entry name" value="P-loop_NTPase"/>
</dbReference>
<evidence type="ECO:0000256" key="7">
    <source>
        <dbReference type="ARBA" id="ARBA00047984"/>
    </source>
</evidence>
<comment type="catalytic activity">
    <reaction evidence="7">
        <text>ATP + H2O = ADP + phosphate + H(+)</text>
        <dbReference type="Rhea" id="RHEA:13065"/>
        <dbReference type="ChEBI" id="CHEBI:15377"/>
        <dbReference type="ChEBI" id="CHEBI:15378"/>
        <dbReference type="ChEBI" id="CHEBI:30616"/>
        <dbReference type="ChEBI" id="CHEBI:43474"/>
        <dbReference type="ChEBI" id="CHEBI:456216"/>
        <dbReference type="EC" id="3.6.4.13"/>
    </reaction>
</comment>
<dbReference type="SMART" id="SM00487">
    <property type="entry name" value="DEXDc"/>
    <property type="match status" value="1"/>
</dbReference>
<feature type="compositionally biased region" description="Basic and acidic residues" evidence="8">
    <location>
        <begin position="134"/>
        <end position="145"/>
    </location>
</feature>
<feature type="region of interest" description="Disordered" evidence="8">
    <location>
        <begin position="290"/>
        <end position="313"/>
    </location>
</feature>
<name>A0ABR1LCK6_9PEZI</name>
<dbReference type="Pfam" id="PF04408">
    <property type="entry name" value="WHD_HA2"/>
    <property type="match status" value="1"/>
</dbReference>
<dbReference type="PROSITE" id="PS51194">
    <property type="entry name" value="HELICASE_CTER"/>
    <property type="match status" value="1"/>
</dbReference>
<organism evidence="11 12">
    <name type="scientific">Phyllosticta citribraziliensis</name>
    <dbReference type="NCBI Taxonomy" id="989973"/>
    <lineage>
        <taxon>Eukaryota</taxon>
        <taxon>Fungi</taxon>
        <taxon>Dikarya</taxon>
        <taxon>Ascomycota</taxon>
        <taxon>Pezizomycotina</taxon>
        <taxon>Dothideomycetes</taxon>
        <taxon>Dothideomycetes incertae sedis</taxon>
        <taxon>Botryosphaeriales</taxon>
        <taxon>Phyllostictaceae</taxon>
        <taxon>Phyllosticta</taxon>
    </lineage>
</organism>
<dbReference type="Gene3D" id="3.40.50.300">
    <property type="entry name" value="P-loop containing nucleotide triphosphate hydrolases"/>
    <property type="match status" value="2"/>
</dbReference>
<evidence type="ECO:0000256" key="3">
    <source>
        <dbReference type="ARBA" id="ARBA00022741"/>
    </source>
</evidence>
<evidence type="ECO:0000256" key="4">
    <source>
        <dbReference type="ARBA" id="ARBA00022801"/>
    </source>
</evidence>
<dbReference type="Proteomes" id="UP001360953">
    <property type="component" value="Unassembled WGS sequence"/>
</dbReference>
<keyword evidence="11" id="KW-0347">Helicase</keyword>
<dbReference type="Pfam" id="PF21010">
    <property type="entry name" value="HA2_C"/>
    <property type="match status" value="1"/>
</dbReference>
<comment type="caution">
    <text evidence="11">The sequence shown here is derived from an EMBL/GenBank/DDBJ whole genome shotgun (WGS) entry which is preliminary data.</text>
</comment>
<feature type="compositionally biased region" description="Basic and acidic residues" evidence="8">
    <location>
        <begin position="116"/>
        <end position="126"/>
    </location>
</feature>
<dbReference type="Gene3D" id="1.20.120.1080">
    <property type="match status" value="1"/>
</dbReference>
<feature type="region of interest" description="Disordered" evidence="8">
    <location>
        <begin position="72"/>
        <end position="266"/>
    </location>
</feature>
<dbReference type="InterPro" id="IPR007502">
    <property type="entry name" value="Helicase-assoc_dom"/>
</dbReference>
<proteinExistence type="predicted"/>
<dbReference type="Pfam" id="PF00271">
    <property type="entry name" value="Helicase_C"/>
    <property type="match status" value="1"/>
</dbReference>
<keyword evidence="4" id="KW-0378">Hydrolase</keyword>
<reference evidence="11 12" key="1">
    <citation type="submission" date="2024-04" db="EMBL/GenBank/DDBJ databases">
        <title>Phyllosticta paracitricarpa is synonymous to the EU quarantine fungus P. citricarpa based on phylogenomic analyses.</title>
        <authorList>
            <consortium name="Lawrence Berkeley National Laboratory"/>
            <person name="Van ingen-buijs V.A."/>
            <person name="Van westerhoven A.C."/>
            <person name="Haridas S."/>
            <person name="Skiadas P."/>
            <person name="Martin F."/>
            <person name="Groenewald J.Z."/>
            <person name="Crous P.W."/>
            <person name="Seidl M.F."/>
        </authorList>
    </citation>
    <scope>NUCLEOTIDE SEQUENCE [LARGE SCALE GENOMIC DNA]</scope>
    <source>
        <strain evidence="11 12">CPC 17464</strain>
    </source>
</reference>
<keyword evidence="12" id="KW-1185">Reference proteome</keyword>
<dbReference type="PANTHER" id="PTHR18934">
    <property type="entry name" value="ATP-DEPENDENT RNA HELICASE"/>
    <property type="match status" value="1"/>
</dbReference>
<evidence type="ECO:0000256" key="6">
    <source>
        <dbReference type="ARBA" id="ARBA00023187"/>
    </source>
</evidence>
<protein>
    <recommendedName>
        <fullName evidence="1">RNA helicase</fullName>
        <ecNumber evidence="1">3.6.4.13</ecNumber>
    </recommendedName>
</protein>
<dbReference type="InterPro" id="IPR002464">
    <property type="entry name" value="DNA/RNA_helicase_DEAH_CS"/>
</dbReference>
<evidence type="ECO:0000256" key="2">
    <source>
        <dbReference type="ARBA" id="ARBA00022664"/>
    </source>
</evidence>
<feature type="region of interest" description="Disordered" evidence="8">
    <location>
        <begin position="1093"/>
        <end position="1116"/>
    </location>
</feature>
<dbReference type="GeneID" id="92034080"/>
<dbReference type="InterPro" id="IPR011709">
    <property type="entry name" value="DEAD-box_helicase_OB_fold"/>
</dbReference>
<dbReference type="EMBL" id="JBBPEH010000010">
    <property type="protein sequence ID" value="KAK7532974.1"/>
    <property type="molecule type" value="Genomic_DNA"/>
</dbReference>
<dbReference type="PROSITE" id="PS51192">
    <property type="entry name" value="HELICASE_ATP_BIND_1"/>
    <property type="match status" value="1"/>
</dbReference>
<evidence type="ECO:0000256" key="5">
    <source>
        <dbReference type="ARBA" id="ARBA00022840"/>
    </source>
</evidence>
<keyword evidence="3" id="KW-0547">Nucleotide-binding</keyword>
<dbReference type="SUPFAM" id="SSF52540">
    <property type="entry name" value="P-loop containing nucleoside triphosphate hydrolases"/>
    <property type="match status" value="1"/>
</dbReference>
<dbReference type="RefSeq" id="XP_066652367.1">
    <property type="nucleotide sequence ID" value="XM_066801174.1"/>
</dbReference>
<keyword evidence="2" id="KW-0507">mRNA processing</keyword>
<dbReference type="SMART" id="SM00847">
    <property type="entry name" value="HA2"/>
    <property type="match status" value="1"/>
</dbReference>
<feature type="compositionally biased region" description="Gly residues" evidence="8">
    <location>
        <begin position="1106"/>
        <end position="1116"/>
    </location>
</feature>
<feature type="compositionally biased region" description="Basic and acidic residues" evidence="8">
    <location>
        <begin position="215"/>
        <end position="266"/>
    </location>
</feature>
<feature type="compositionally biased region" description="Basic and acidic residues" evidence="8">
    <location>
        <begin position="72"/>
        <end position="91"/>
    </location>
</feature>
<dbReference type="InterPro" id="IPR001650">
    <property type="entry name" value="Helicase_C-like"/>
</dbReference>
<evidence type="ECO:0000313" key="11">
    <source>
        <dbReference type="EMBL" id="KAK7532974.1"/>
    </source>
</evidence>
<dbReference type="SMART" id="SM00490">
    <property type="entry name" value="HELICc"/>
    <property type="match status" value="1"/>
</dbReference>
<evidence type="ECO:0000256" key="1">
    <source>
        <dbReference type="ARBA" id="ARBA00012552"/>
    </source>
</evidence>
<accession>A0ABR1LCK6</accession>
<evidence type="ECO:0000313" key="12">
    <source>
        <dbReference type="Proteomes" id="UP001360953"/>
    </source>
</evidence>
<sequence length="1116" mass="125927">MSSIPAETRVWISDNLLRLAGLSDPTVVDFVAATASSAKSAPALADKLGSFLDDDAGDLRGFAESLFAKVGKRADAKGSAGAKEKDRDGKGQRKKYALLDMEEDSMPPPPPPAPSVRDDKERSERRRERRDRKRERSRDREDRDRHRSKKLRRKDVDDFEGRWGDEEFVEEEAEEEPYEGSSPKRARLDDGSASPRPSGRGKDEEPEEELDEEERDRREREAFEKRLREKDDKSTKKVVEDRTQKDAARRRALADDAEARDAALSDLRLRSRQEYLKKREAEQLALLRKQVAEEEEEERRAAPGELTQAELDSFKRNRETLQLAEERLRVDEHTDGYALPEDYITEKGKISRKKKEEALYKRYVDRDEYGRERFVTEQEEWEREQTAKAKAQIARPERVNEGDYEYVFDDSQKINFIMDQALPGQRLSKEQQMLAKQITAAEAKAKSIDETRKSLPIYTWKDQLMEAISQYQCVVVVAETGSGKTTQIPQFLHESGYTSKGENGEAKKMVACTQPRRVAAMSVAARVSEEMGVKLGKEVGYSIRFEDNTDPKNTIVKFMTDGMLLREFLTDPSLENYSAIILDEAHERTLATDILFGLLKDIARFRPELKLIISSATVDAQKFSEYFDDAPIFNVPGRRFPVNVYYTPQPEANYLSAAVTTVFQIHMSQPRGDVLVFLTGQDEIEKMAEDLAETSRKLGSAAPELIICPIYANLPQEEQAKIFEPTPPGKCRKVVLATNIAETSLTIEGIVYVIDPGYVKENVYNPRTGMESLVVTPCSRASANQRAGRAGRVGAGHCFRLYTKWAYYNELEANTTPEIQRTNLSSTVLLLKSLGINDLVGFDFMDAPPADTLIRSLELLYALGALNDKGELTKRGRQMAEFPVDPMVSAAILKADQLKCVEEVLSIVSMLGESAALFIRPKQQKIHADSARARFTMKEGGDHLTLLNVWNQWVDADFSYVWAKENFLQQKSLSRARDVRDQLARLCDRVEVTIEASGANDHVPILKSLLAGFFPNAARLQRGGDSYRTVKNGMTTYLHPSSVLTKTGDSPPKFVCYYELVLTSKEYMRNVMPIPNPAWLNEVAPHYHKMKDLESLGGDGKRVPRGGPGGASGSRV</sequence>
<dbReference type="PANTHER" id="PTHR18934:SF83">
    <property type="entry name" value="PRE-MRNA-SPLICING FACTOR ATP-DEPENDENT RNA HELICASE DHX16"/>
    <property type="match status" value="1"/>
</dbReference>
<dbReference type="GO" id="GO:0004386">
    <property type="term" value="F:helicase activity"/>
    <property type="evidence" value="ECO:0007669"/>
    <property type="project" value="UniProtKB-KW"/>
</dbReference>
<feature type="domain" description="Helicase C-terminal" evidence="10">
    <location>
        <begin position="661"/>
        <end position="835"/>
    </location>
</feature>
<dbReference type="InterPro" id="IPR014001">
    <property type="entry name" value="Helicase_ATP-bd"/>
</dbReference>
<evidence type="ECO:0000256" key="8">
    <source>
        <dbReference type="SAM" id="MobiDB-lite"/>
    </source>
</evidence>
<dbReference type="EC" id="3.6.4.13" evidence="1"/>
<evidence type="ECO:0000259" key="10">
    <source>
        <dbReference type="PROSITE" id="PS51194"/>
    </source>
</evidence>
<dbReference type="InterPro" id="IPR048333">
    <property type="entry name" value="HA2_WH"/>
</dbReference>
<dbReference type="CDD" id="cd18791">
    <property type="entry name" value="SF2_C_RHA"/>
    <property type="match status" value="1"/>
</dbReference>
<evidence type="ECO:0000259" key="9">
    <source>
        <dbReference type="PROSITE" id="PS51192"/>
    </source>
</evidence>